<dbReference type="Gene3D" id="3.10.10.10">
    <property type="entry name" value="HIV Type 1 Reverse Transcriptase, subunit A, domain 1"/>
    <property type="match status" value="1"/>
</dbReference>
<proteinExistence type="predicted"/>
<evidence type="ECO:0000313" key="1">
    <source>
        <dbReference type="EMBL" id="OWZ23684.1"/>
    </source>
</evidence>
<reference evidence="2" key="1">
    <citation type="submission" date="2017-03" db="EMBL/GenBank/DDBJ databases">
        <title>Phytopthora megakarya and P. palmivora, two closely related causual agents of cacao black pod achieved similar genome size and gene model numbers by different mechanisms.</title>
        <authorList>
            <person name="Ali S."/>
            <person name="Shao J."/>
            <person name="Larry D.J."/>
            <person name="Kronmiller B."/>
            <person name="Shen D."/>
            <person name="Strem M.D."/>
            <person name="Melnick R.L."/>
            <person name="Guiltinan M.J."/>
            <person name="Tyler B.M."/>
            <person name="Meinhardt L.W."/>
            <person name="Bailey B.A."/>
        </authorList>
    </citation>
    <scope>NUCLEOTIDE SEQUENCE [LARGE SCALE GENOMIC DNA]</scope>
    <source>
        <strain evidence="2">zdho120</strain>
    </source>
</reference>
<dbReference type="EMBL" id="NBNE01000050">
    <property type="protein sequence ID" value="OWZ23684.1"/>
    <property type="molecule type" value="Genomic_DNA"/>
</dbReference>
<keyword evidence="2" id="KW-1185">Reference proteome</keyword>
<organism evidence="1 2">
    <name type="scientific">Phytophthora megakarya</name>
    <dbReference type="NCBI Taxonomy" id="4795"/>
    <lineage>
        <taxon>Eukaryota</taxon>
        <taxon>Sar</taxon>
        <taxon>Stramenopiles</taxon>
        <taxon>Oomycota</taxon>
        <taxon>Peronosporomycetes</taxon>
        <taxon>Peronosporales</taxon>
        <taxon>Peronosporaceae</taxon>
        <taxon>Phytophthora</taxon>
    </lineage>
</organism>
<dbReference type="OrthoDB" id="120907at2759"/>
<protein>
    <submittedName>
        <fullName evidence="1">Reverse transcriptase</fullName>
    </submittedName>
</protein>
<keyword evidence="1" id="KW-0548">Nucleotidyltransferase</keyword>
<name>A0A225X0N3_9STRA</name>
<evidence type="ECO:0000313" key="2">
    <source>
        <dbReference type="Proteomes" id="UP000198211"/>
    </source>
</evidence>
<gene>
    <name evidence="1" type="ORF">PHMEG_0001416</name>
</gene>
<keyword evidence="1" id="KW-0695">RNA-directed DNA polymerase</keyword>
<dbReference type="SUPFAM" id="SSF56672">
    <property type="entry name" value="DNA/RNA polymerases"/>
    <property type="match status" value="1"/>
</dbReference>
<dbReference type="InterPro" id="IPR043502">
    <property type="entry name" value="DNA/RNA_pol_sf"/>
</dbReference>
<comment type="caution">
    <text evidence="1">The sequence shown here is derived from an EMBL/GenBank/DDBJ whole genome shotgun (WGS) entry which is preliminary data.</text>
</comment>
<dbReference type="AlphaFoldDB" id="A0A225X0N3"/>
<dbReference type="Proteomes" id="UP000198211">
    <property type="component" value="Unassembled WGS sequence"/>
</dbReference>
<accession>A0A225X0N3</accession>
<keyword evidence="1" id="KW-0808">Transferase</keyword>
<sequence length="103" mass="11770">MEERLCQIGWKKRKWLIGKDNVLPPAGKGVICDINVGNARSVAQRVWKISSQIRKKLADFIRGLLRVRMIPASKSPWDSSFIVIVQKNGVDIRLRVNYRLVNG</sequence>
<dbReference type="GO" id="GO:0003964">
    <property type="term" value="F:RNA-directed DNA polymerase activity"/>
    <property type="evidence" value="ECO:0007669"/>
    <property type="project" value="UniProtKB-KW"/>
</dbReference>